<reference evidence="1" key="2">
    <citation type="journal article" date="2015" name="Fish Shellfish Immunol.">
        <title>Early steps in the European eel (Anguilla anguilla)-Vibrio vulnificus interaction in the gills: Role of the RtxA13 toxin.</title>
        <authorList>
            <person name="Callol A."/>
            <person name="Pajuelo D."/>
            <person name="Ebbesson L."/>
            <person name="Teles M."/>
            <person name="MacKenzie S."/>
            <person name="Amaro C."/>
        </authorList>
    </citation>
    <scope>NUCLEOTIDE SEQUENCE</scope>
</reference>
<dbReference type="AlphaFoldDB" id="A0A0E9S697"/>
<proteinExistence type="predicted"/>
<dbReference type="EMBL" id="GBXM01071791">
    <property type="protein sequence ID" value="JAH36786.1"/>
    <property type="molecule type" value="Transcribed_RNA"/>
</dbReference>
<name>A0A0E9S697_ANGAN</name>
<reference evidence="1" key="1">
    <citation type="submission" date="2014-11" db="EMBL/GenBank/DDBJ databases">
        <authorList>
            <person name="Amaro Gonzalez C."/>
        </authorList>
    </citation>
    <scope>NUCLEOTIDE SEQUENCE</scope>
</reference>
<evidence type="ECO:0000313" key="1">
    <source>
        <dbReference type="EMBL" id="JAH36786.1"/>
    </source>
</evidence>
<sequence length="51" mass="5606">MWTVTPYQLHLRIPGGKYGHIYIFSATVTEYLPQGLQAAALSSSPLNNGSR</sequence>
<accession>A0A0E9S697</accession>
<protein>
    <submittedName>
        <fullName evidence="1">Uncharacterized protein</fullName>
    </submittedName>
</protein>
<organism evidence="1">
    <name type="scientific">Anguilla anguilla</name>
    <name type="common">European freshwater eel</name>
    <name type="synonym">Muraena anguilla</name>
    <dbReference type="NCBI Taxonomy" id="7936"/>
    <lineage>
        <taxon>Eukaryota</taxon>
        <taxon>Metazoa</taxon>
        <taxon>Chordata</taxon>
        <taxon>Craniata</taxon>
        <taxon>Vertebrata</taxon>
        <taxon>Euteleostomi</taxon>
        <taxon>Actinopterygii</taxon>
        <taxon>Neopterygii</taxon>
        <taxon>Teleostei</taxon>
        <taxon>Anguilliformes</taxon>
        <taxon>Anguillidae</taxon>
        <taxon>Anguilla</taxon>
    </lineage>
</organism>